<dbReference type="RefSeq" id="WP_313978146.1">
    <property type="nucleotide sequence ID" value="NZ_JASJOS010000004.1"/>
</dbReference>
<evidence type="ECO:0000313" key="7">
    <source>
        <dbReference type="Proteomes" id="UP001241110"/>
    </source>
</evidence>
<dbReference type="NCBIfam" id="TIGR01352">
    <property type="entry name" value="tonB_Cterm"/>
    <property type="match status" value="1"/>
</dbReference>
<comment type="subcellular location">
    <subcellularLocation>
        <location evidence="1">Membrane</location>
        <topology evidence="1">Single-pass membrane protein</topology>
    </subcellularLocation>
</comment>
<dbReference type="GO" id="GO:0016020">
    <property type="term" value="C:membrane"/>
    <property type="evidence" value="ECO:0007669"/>
    <property type="project" value="UniProtKB-SubCell"/>
</dbReference>
<sequence>MKNSLITLLLFLFSGVVFSNNLSYTVHGRYIRFIKKERVKDAPDMVSPISWITRNVSVEITTPDDGKPRKAVHPNDSMRTDQRYIPNWINLGTDIVIDVAHTYTNSIHNTSAGKVIEMNLMHSSSTEVPAIEAHYVGGYQQMTAYINRNVMYRISETVLRQLQSVVVAFTVNEKGDITNTKVSKTCGKPEIDKLLLDTITQMPKWKPAQNAKGIKVKQDFTCRIGKPTGC</sequence>
<dbReference type="GO" id="GO:0055085">
    <property type="term" value="P:transmembrane transport"/>
    <property type="evidence" value="ECO:0007669"/>
    <property type="project" value="InterPro"/>
</dbReference>
<evidence type="ECO:0000313" key="6">
    <source>
        <dbReference type="EMBL" id="MDJ1480969.1"/>
    </source>
</evidence>
<protein>
    <submittedName>
        <fullName evidence="6">Energy transducer TonB</fullName>
    </submittedName>
</protein>
<keyword evidence="3" id="KW-1133">Transmembrane helix</keyword>
<name>A0AAE3QQE4_9BACT</name>
<evidence type="ECO:0000256" key="3">
    <source>
        <dbReference type="ARBA" id="ARBA00022989"/>
    </source>
</evidence>
<evidence type="ECO:0000259" key="5">
    <source>
        <dbReference type="Pfam" id="PF03544"/>
    </source>
</evidence>
<reference evidence="6" key="1">
    <citation type="submission" date="2023-05" db="EMBL/GenBank/DDBJ databases">
        <authorList>
            <person name="Zhang X."/>
        </authorList>
    </citation>
    <scope>NUCLEOTIDE SEQUENCE</scope>
    <source>
        <strain evidence="6">YF14B1</strain>
    </source>
</reference>
<keyword evidence="2" id="KW-0812">Transmembrane</keyword>
<gene>
    <name evidence="6" type="ORF">QNI16_10790</name>
</gene>
<comment type="caution">
    <text evidence="6">The sequence shown here is derived from an EMBL/GenBank/DDBJ whole genome shotgun (WGS) entry which is preliminary data.</text>
</comment>
<organism evidence="6 7">
    <name type="scientific">Xanthocytophaga flava</name>
    <dbReference type="NCBI Taxonomy" id="3048013"/>
    <lineage>
        <taxon>Bacteria</taxon>
        <taxon>Pseudomonadati</taxon>
        <taxon>Bacteroidota</taxon>
        <taxon>Cytophagia</taxon>
        <taxon>Cytophagales</taxon>
        <taxon>Rhodocytophagaceae</taxon>
        <taxon>Xanthocytophaga</taxon>
    </lineage>
</organism>
<dbReference type="InterPro" id="IPR037682">
    <property type="entry name" value="TonB_C"/>
</dbReference>
<proteinExistence type="predicted"/>
<dbReference type="Proteomes" id="UP001241110">
    <property type="component" value="Unassembled WGS sequence"/>
</dbReference>
<dbReference type="InterPro" id="IPR006260">
    <property type="entry name" value="TonB/TolA_C"/>
</dbReference>
<feature type="domain" description="TonB C-terminal" evidence="5">
    <location>
        <begin position="164"/>
        <end position="218"/>
    </location>
</feature>
<dbReference type="Pfam" id="PF03544">
    <property type="entry name" value="TonB_C"/>
    <property type="match status" value="1"/>
</dbReference>
<dbReference type="AlphaFoldDB" id="A0AAE3QQE4"/>
<dbReference type="EMBL" id="JASJOS010000004">
    <property type="protein sequence ID" value="MDJ1480969.1"/>
    <property type="molecule type" value="Genomic_DNA"/>
</dbReference>
<keyword evidence="4" id="KW-0472">Membrane</keyword>
<evidence type="ECO:0000256" key="2">
    <source>
        <dbReference type="ARBA" id="ARBA00022692"/>
    </source>
</evidence>
<accession>A0AAE3QQE4</accession>
<dbReference type="Gene3D" id="3.30.1150.10">
    <property type="match status" value="1"/>
</dbReference>
<evidence type="ECO:0000256" key="1">
    <source>
        <dbReference type="ARBA" id="ARBA00004167"/>
    </source>
</evidence>
<dbReference type="SUPFAM" id="SSF74653">
    <property type="entry name" value="TolA/TonB C-terminal domain"/>
    <property type="match status" value="1"/>
</dbReference>
<evidence type="ECO:0000256" key="4">
    <source>
        <dbReference type="ARBA" id="ARBA00023136"/>
    </source>
</evidence>